<feature type="compositionally biased region" description="Low complexity" evidence="1">
    <location>
        <begin position="278"/>
        <end position="292"/>
    </location>
</feature>
<dbReference type="EnsemblMetazoa" id="PPA14557.1">
    <property type="protein sequence ID" value="PPA14557.1"/>
    <property type="gene ID" value="WBGene00104111"/>
</dbReference>
<dbReference type="GO" id="GO:0003743">
    <property type="term" value="F:translation initiation factor activity"/>
    <property type="evidence" value="ECO:0000318"/>
    <property type="project" value="GO_Central"/>
</dbReference>
<proteinExistence type="predicted"/>
<dbReference type="GO" id="GO:0006413">
    <property type="term" value="P:translational initiation"/>
    <property type="evidence" value="ECO:0000318"/>
    <property type="project" value="GO_Central"/>
</dbReference>
<name>A0A2A6CIE7_PRIPA</name>
<dbReference type="AlphaFoldDB" id="A0A2A6CIE7"/>
<feature type="chain" id="PRO_5043758431" evidence="2">
    <location>
        <begin position="22"/>
        <end position="450"/>
    </location>
</feature>
<accession>A0A8R1UBS2</accession>
<evidence type="ECO:0000256" key="1">
    <source>
        <dbReference type="SAM" id="MobiDB-lite"/>
    </source>
</evidence>
<dbReference type="Proteomes" id="UP000005239">
    <property type="component" value="Unassembled WGS sequence"/>
</dbReference>
<reference evidence="3" key="2">
    <citation type="submission" date="2022-06" db="UniProtKB">
        <authorList>
            <consortium name="EnsemblMetazoa"/>
        </authorList>
    </citation>
    <scope>IDENTIFICATION</scope>
    <source>
        <strain evidence="3">PS312</strain>
    </source>
</reference>
<reference evidence="4" key="1">
    <citation type="journal article" date="2008" name="Nat. Genet.">
        <title>The Pristionchus pacificus genome provides a unique perspective on nematode lifestyle and parasitism.</title>
        <authorList>
            <person name="Dieterich C."/>
            <person name="Clifton S.W."/>
            <person name="Schuster L.N."/>
            <person name="Chinwalla A."/>
            <person name="Delehaunty K."/>
            <person name="Dinkelacker I."/>
            <person name="Fulton L."/>
            <person name="Fulton R."/>
            <person name="Godfrey J."/>
            <person name="Minx P."/>
            <person name="Mitreva M."/>
            <person name="Roeseler W."/>
            <person name="Tian H."/>
            <person name="Witte H."/>
            <person name="Yang S.P."/>
            <person name="Wilson R.K."/>
            <person name="Sommer R.J."/>
        </authorList>
    </citation>
    <scope>NUCLEOTIDE SEQUENCE [LARGE SCALE GENOMIC DNA]</scope>
    <source>
        <strain evidence="4">PS312</strain>
    </source>
</reference>
<accession>A0A2A6CIE7</accession>
<sequence length="450" mass="50693">MKWFPFVVLLVTTVLQCIVSAKHTVDIPMFRMLNEGNLIETKEFMKYFNSPVSNRSFGYPYPNEMVFPRFGRPAHVIPNGCAWYSKLSDKTSCYAPACPDNKVEIFKGKTGQKTHYITSWLSRCPRQDGVNIPATFCCEPTVFRKEFTVSTYKKLIGFNEATEDCQWLGRIRMCGEARNNACPARKWRNEVARASEVYTLDARNETEQSPQFGEKCVRGNRVLCCKDTAFSLQQTIDKFLKSDIVYLFPVLLPKKHRYAGMNVKLIFSPGATPPPPKTNGTKSTTKNKASTTLAPVITDDKKEDEKPVEGTVDNNPEPEVLEKEPTDHDNSEKETSDSEKDKKNTDLKPEGNEKTNPETQDKEKTAPENPEKEKTAPENPEKEKTAPENPEKEKTDTENEKDKTGKNPEEKKGPENEKPPKEKPVDNPDSETPVDNPEGAVPKESAAAST</sequence>
<feature type="signal peptide" evidence="2">
    <location>
        <begin position="1"/>
        <end position="21"/>
    </location>
</feature>
<keyword evidence="4" id="KW-1185">Reference proteome</keyword>
<evidence type="ECO:0000313" key="3">
    <source>
        <dbReference type="EnsemblMetazoa" id="PPA14557.1"/>
    </source>
</evidence>
<keyword evidence="2" id="KW-0732">Signal</keyword>
<feature type="compositionally biased region" description="Basic and acidic residues" evidence="1">
    <location>
        <begin position="320"/>
        <end position="426"/>
    </location>
</feature>
<evidence type="ECO:0000313" key="4">
    <source>
        <dbReference type="Proteomes" id="UP000005239"/>
    </source>
</evidence>
<protein>
    <submittedName>
        <fullName evidence="3">Uncharacterized protein</fullName>
    </submittedName>
</protein>
<dbReference type="GO" id="GO:0016281">
    <property type="term" value="C:eukaryotic translation initiation factor 4F complex"/>
    <property type="evidence" value="ECO:0000318"/>
    <property type="project" value="GO_Central"/>
</dbReference>
<feature type="compositionally biased region" description="Basic and acidic residues" evidence="1">
    <location>
        <begin position="298"/>
        <end position="308"/>
    </location>
</feature>
<feature type="region of interest" description="Disordered" evidence="1">
    <location>
        <begin position="266"/>
        <end position="450"/>
    </location>
</feature>
<evidence type="ECO:0000256" key="2">
    <source>
        <dbReference type="SAM" id="SignalP"/>
    </source>
</evidence>
<gene>
    <name evidence="3" type="primary">WBGene00104111</name>
</gene>
<dbReference type="GO" id="GO:0003729">
    <property type="term" value="F:mRNA binding"/>
    <property type="evidence" value="ECO:0000318"/>
    <property type="project" value="GO_Central"/>
</dbReference>
<organism evidence="3 4">
    <name type="scientific">Pristionchus pacificus</name>
    <name type="common">Parasitic nematode worm</name>
    <dbReference type="NCBI Taxonomy" id="54126"/>
    <lineage>
        <taxon>Eukaryota</taxon>
        <taxon>Metazoa</taxon>
        <taxon>Ecdysozoa</taxon>
        <taxon>Nematoda</taxon>
        <taxon>Chromadorea</taxon>
        <taxon>Rhabditida</taxon>
        <taxon>Rhabditina</taxon>
        <taxon>Diplogasteromorpha</taxon>
        <taxon>Diplogasteroidea</taxon>
        <taxon>Neodiplogasteridae</taxon>
        <taxon>Pristionchus</taxon>
    </lineage>
</organism>